<feature type="transmembrane region" description="Helical" evidence="7">
    <location>
        <begin position="147"/>
        <end position="170"/>
    </location>
</feature>
<keyword evidence="3" id="KW-1003">Cell membrane</keyword>
<comment type="subcellular location">
    <subcellularLocation>
        <location evidence="1">Cell membrane</location>
        <topology evidence="1">Multi-pass membrane protein</topology>
    </subcellularLocation>
</comment>
<keyword evidence="6 7" id="KW-0472">Membrane</keyword>
<dbReference type="InterPro" id="IPR000045">
    <property type="entry name" value="Prepilin_IV_endopep_pep"/>
</dbReference>
<keyword evidence="10" id="KW-0808">Transferase</keyword>
<keyword evidence="4 7" id="KW-0812">Transmembrane</keyword>
<evidence type="ECO:0000256" key="4">
    <source>
        <dbReference type="ARBA" id="ARBA00022692"/>
    </source>
</evidence>
<comment type="similarity">
    <text evidence="2">Belongs to the peptidase A24 family.</text>
</comment>
<evidence type="ECO:0000256" key="1">
    <source>
        <dbReference type="ARBA" id="ARBA00004651"/>
    </source>
</evidence>
<dbReference type="Pfam" id="PF06750">
    <property type="entry name" value="A24_N_bact"/>
    <property type="match status" value="1"/>
</dbReference>
<dbReference type="InterPro" id="IPR010627">
    <property type="entry name" value="Prepilin_pept_A24_N"/>
</dbReference>
<dbReference type="GO" id="GO:0004190">
    <property type="term" value="F:aspartic-type endopeptidase activity"/>
    <property type="evidence" value="ECO:0007669"/>
    <property type="project" value="InterPro"/>
</dbReference>
<dbReference type="PANTHER" id="PTHR30487:SF0">
    <property type="entry name" value="PREPILIN LEADER PEPTIDASE_N-METHYLTRANSFERASE-RELATED"/>
    <property type="match status" value="1"/>
</dbReference>
<dbReference type="GO" id="GO:0008168">
    <property type="term" value="F:methyltransferase activity"/>
    <property type="evidence" value="ECO:0007669"/>
    <property type="project" value="UniProtKB-KW"/>
</dbReference>
<evidence type="ECO:0000256" key="3">
    <source>
        <dbReference type="ARBA" id="ARBA00022475"/>
    </source>
</evidence>
<evidence type="ECO:0000313" key="10">
    <source>
        <dbReference type="EMBL" id="SDF75357.1"/>
    </source>
</evidence>
<feature type="transmembrane region" description="Helical" evidence="7">
    <location>
        <begin position="75"/>
        <end position="95"/>
    </location>
</feature>
<evidence type="ECO:0000256" key="7">
    <source>
        <dbReference type="SAM" id="Phobius"/>
    </source>
</evidence>
<keyword evidence="5 7" id="KW-1133">Transmembrane helix</keyword>
<dbReference type="PANTHER" id="PTHR30487">
    <property type="entry name" value="TYPE 4 PREPILIN-LIKE PROTEINS LEADER PEPTIDE-PROCESSING ENZYME"/>
    <property type="match status" value="1"/>
</dbReference>
<sequence length="256" mass="26140">MSVAAVVQALVVFAAGACLGSFAGLVAHRLPRDEPWLTGRSACPACGRTLRARELIPIVSWLLARGRCRHCGAAIPVRDLAIEVLTGAAVLAAWLAFGPHAATLCLAVLATALAVIVAVDLDWLIVPDEMVALAAGTGLAWRGVTDGAFLPAVLAAAGLGLMALALRWVFTKWRGVEALGLGDVKLMAVAGVWLPVGALAHFLVAAGVAGIALGLAWRAAGRGAQFPFGPGLAVGLYGILLALGSGLLPWPAMHGF</sequence>
<dbReference type="Gene3D" id="1.20.120.1220">
    <property type="match status" value="1"/>
</dbReference>
<feature type="transmembrane region" description="Helical" evidence="7">
    <location>
        <begin position="101"/>
        <end position="126"/>
    </location>
</feature>
<name>A0A1G7NN55_9PROT</name>
<evidence type="ECO:0000259" key="8">
    <source>
        <dbReference type="Pfam" id="PF01478"/>
    </source>
</evidence>
<dbReference type="OrthoDB" id="9789291at2"/>
<evidence type="ECO:0000313" key="11">
    <source>
        <dbReference type="Proteomes" id="UP000199415"/>
    </source>
</evidence>
<feature type="transmembrane region" description="Helical" evidence="7">
    <location>
        <begin position="228"/>
        <end position="250"/>
    </location>
</feature>
<feature type="domain" description="Prepilin type IV endopeptidase peptidase" evidence="8">
    <location>
        <begin position="108"/>
        <end position="215"/>
    </location>
</feature>
<evidence type="ECO:0000256" key="2">
    <source>
        <dbReference type="ARBA" id="ARBA00005801"/>
    </source>
</evidence>
<protein>
    <submittedName>
        <fullName evidence="10">Leader peptidase (Prepilin peptidase) / N-methyltransferase</fullName>
    </submittedName>
</protein>
<evidence type="ECO:0000256" key="5">
    <source>
        <dbReference type="ARBA" id="ARBA00022989"/>
    </source>
</evidence>
<evidence type="ECO:0000259" key="9">
    <source>
        <dbReference type="Pfam" id="PF06750"/>
    </source>
</evidence>
<dbReference type="GO" id="GO:0032259">
    <property type="term" value="P:methylation"/>
    <property type="evidence" value="ECO:0007669"/>
    <property type="project" value="UniProtKB-KW"/>
</dbReference>
<accession>A0A1G7NN55</accession>
<gene>
    <name evidence="10" type="ORF">SAMN05216241_102231</name>
</gene>
<reference evidence="10 11" key="1">
    <citation type="submission" date="2016-10" db="EMBL/GenBank/DDBJ databases">
        <authorList>
            <person name="de Groot N.N."/>
        </authorList>
    </citation>
    <scope>NUCLEOTIDE SEQUENCE [LARGE SCALE GENOMIC DNA]</scope>
    <source>
        <strain evidence="10 11">DSM 25584</strain>
    </source>
</reference>
<dbReference type="GO" id="GO:0006465">
    <property type="term" value="P:signal peptide processing"/>
    <property type="evidence" value="ECO:0007669"/>
    <property type="project" value="TreeGrafter"/>
</dbReference>
<dbReference type="RefSeq" id="WP_143006153.1">
    <property type="nucleotide sequence ID" value="NZ_FNCE01000002.1"/>
</dbReference>
<dbReference type="InterPro" id="IPR050882">
    <property type="entry name" value="Prepilin_peptidase/N-MTase"/>
</dbReference>
<dbReference type="EMBL" id="FNCE01000002">
    <property type="protein sequence ID" value="SDF75357.1"/>
    <property type="molecule type" value="Genomic_DNA"/>
</dbReference>
<keyword evidence="10" id="KW-0489">Methyltransferase</keyword>
<keyword evidence="11" id="KW-1185">Reference proteome</keyword>
<feature type="transmembrane region" description="Helical" evidence="7">
    <location>
        <begin position="190"/>
        <end position="216"/>
    </location>
</feature>
<evidence type="ECO:0000256" key="6">
    <source>
        <dbReference type="ARBA" id="ARBA00023136"/>
    </source>
</evidence>
<feature type="domain" description="Prepilin peptidase A24 N-terminal" evidence="9">
    <location>
        <begin position="16"/>
        <end position="97"/>
    </location>
</feature>
<dbReference type="Proteomes" id="UP000199415">
    <property type="component" value="Unassembled WGS sequence"/>
</dbReference>
<proteinExistence type="inferred from homology"/>
<dbReference type="STRING" id="1082479.SAMN05216241_102231"/>
<dbReference type="AlphaFoldDB" id="A0A1G7NN55"/>
<feature type="transmembrane region" description="Helical" evidence="7">
    <location>
        <begin position="6"/>
        <end position="27"/>
    </location>
</feature>
<dbReference type="Pfam" id="PF01478">
    <property type="entry name" value="Peptidase_A24"/>
    <property type="match status" value="1"/>
</dbReference>
<organism evidence="10 11">
    <name type="scientific">Limimonas halophila</name>
    <dbReference type="NCBI Taxonomy" id="1082479"/>
    <lineage>
        <taxon>Bacteria</taxon>
        <taxon>Pseudomonadati</taxon>
        <taxon>Pseudomonadota</taxon>
        <taxon>Alphaproteobacteria</taxon>
        <taxon>Rhodospirillales</taxon>
        <taxon>Rhodovibrionaceae</taxon>
        <taxon>Limimonas</taxon>
    </lineage>
</organism>
<dbReference type="GO" id="GO:0005886">
    <property type="term" value="C:plasma membrane"/>
    <property type="evidence" value="ECO:0007669"/>
    <property type="project" value="UniProtKB-SubCell"/>
</dbReference>